<protein>
    <submittedName>
        <fullName evidence="2">Mitochondrial import inner membrane translocase subunit Tim17/Tim22/Tim23 family protein</fullName>
    </submittedName>
</protein>
<accession>A0A0M3HGM2</accession>
<dbReference type="AlphaFoldDB" id="A0A0M3HGM2"/>
<keyword evidence="1" id="KW-1185">Reference proteome</keyword>
<evidence type="ECO:0000313" key="1">
    <source>
        <dbReference type="Proteomes" id="UP000036681"/>
    </source>
</evidence>
<name>A0A0M3HGM2_ASCLU</name>
<sequence length="94" mass="10864">MEIPRKLRPDLTDVSFDRVVRWFFLSGNFAWRQGWHDADRSTSTIIVTYLSNLFGESTSLKGEKERSLLEHCVAMSTGFATAIYAADKHWIFYA</sequence>
<evidence type="ECO:0000313" key="2">
    <source>
        <dbReference type="WBParaSite" id="ALUE_0000066701-mRNA-1"/>
    </source>
</evidence>
<dbReference type="WBParaSite" id="ALUE_0000066701-mRNA-1">
    <property type="protein sequence ID" value="ALUE_0000066701-mRNA-1"/>
    <property type="gene ID" value="ALUE_0000066701"/>
</dbReference>
<proteinExistence type="predicted"/>
<dbReference type="Proteomes" id="UP000036681">
    <property type="component" value="Unplaced"/>
</dbReference>
<reference evidence="2" key="1">
    <citation type="submission" date="2017-02" db="UniProtKB">
        <authorList>
            <consortium name="WormBaseParasite"/>
        </authorList>
    </citation>
    <scope>IDENTIFICATION</scope>
</reference>
<organism evidence="1 2">
    <name type="scientific">Ascaris lumbricoides</name>
    <name type="common">Giant roundworm</name>
    <dbReference type="NCBI Taxonomy" id="6252"/>
    <lineage>
        <taxon>Eukaryota</taxon>
        <taxon>Metazoa</taxon>
        <taxon>Ecdysozoa</taxon>
        <taxon>Nematoda</taxon>
        <taxon>Chromadorea</taxon>
        <taxon>Rhabditida</taxon>
        <taxon>Spirurina</taxon>
        <taxon>Ascaridomorpha</taxon>
        <taxon>Ascaridoidea</taxon>
        <taxon>Ascarididae</taxon>
        <taxon>Ascaris</taxon>
    </lineage>
</organism>